<evidence type="ECO:0000313" key="12">
    <source>
        <dbReference type="Proteomes" id="UP001221757"/>
    </source>
</evidence>
<organism evidence="11 12">
    <name type="scientific">Mycena rosella</name>
    <name type="common">Pink bonnet</name>
    <name type="synonym">Agaricus rosellus</name>
    <dbReference type="NCBI Taxonomy" id="1033263"/>
    <lineage>
        <taxon>Eukaryota</taxon>
        <taxon>Fungi</taxon>
        <taxon>Dikarya</taxon>
        <taxon>Basidiomycota</taxon>
        <taxon>Agaricomycotina</taxon>
        <taxon>Agaricomycetes</taxon>
        <taxon>Agaricomycetidae</taxon>
        <taxon>Agaricales</taxon>
        <taxon>Marasmiineae</taxon>
        <taxon>Mycenaceae</taxon>
        <taxon>Mycena</taxon>
    </lineage>
</organism>
<comment type="similarity">
    <text evidence="1 9">Belongs to the lysophospholipase family.</text>
</comment>
<dbReference type="EC" id="3.1.1.5" evidence="2 9"/>
<sequence length="719" mass="76601">MKSIPSILTVALGGSAFSAGALRTNSTDLWYLLLRGDLRLSPEESNWLDSRRPQVVSALKSYLTLAAIPGFDVSTYVSTLSENGSAVPVIGQAYSGGGTRATVTFVAPLSTPGAEVRRLDGRGIVNLSLPRQAGFSQATTYVAGHAVSGGCEAIMALAINDFVDVQTLVTGGAFNNSAVPKSAYELLQLKANAGFNLSIADVTGTAEIFYAAKGVIGSTFSGLFSSAAYTNGSVPLPFLIMAEGIPQGLPGSTSYDGILFPINKNSFLTSYLYSATNQTIYEISPIEFGSWQGRAQAFTPTSLLGTPLKAGVPANESECVTGWDSSAWVLGAAVAAQADWAVIVDTNNTLGIFSRAESRRKRAELAYPPNETELIAESQVKELGAFITGVLPGILSLLGNATIQEVGYGLITNPFLGYDKSEAGLQVQATLALVDAGESGQETPIWPLIQPVRKMDFLLVSDSSGVELSSGWMNGTNLSEEICLQQFSSVNFCLPSQHCGDGNRQQRPLPQAARREHLPHQQLHLGSGILWQVNIDYWFWSPTLTFPDLTGCNEPEVPLLLYVADAPYSAYSNATTLVATGPSEAQIQLLLQNTLDLVSQSNTTWAQCIACGSILRSLERLGQAIPDQCKLCFERHCWQGEMVTGTPPFVAPPLLLSPNTTFAEWNATTWQPAFSETGTASNTSTTPSSGSHNAAGERIIRPHFFFSLLGAVAAIVFCC</sequence>
<keyword evidence="3" id="KW-0732">Signal</keyword>
<keyword evidence="12" id="KW-1185">Reference proteome</keyword>
<dbReference type="AlphaFoldDB" id="A0AAD7G2H4"/>
<dbReference type="Proteomes" id="UP001221757">
    <property type="component" value="Unassembled WGS sequence"/>
</dbReference>
<dbReference type="GO" id="GO:0046475">
    <property type="term" value="P:glycerophospholipid catabolic process"/>
    <property type="evidence" value="ECO:0007669"/>
    <property type="project" value="TreeGrafter"/>
</dbReference>
<comment type="caution">
    <text evidence="11">The sequence shown here is derived from an EMBL/GenBank/DDBJ whole genome shotgun (WGS) entry which is preliminary data.</text>
</comment>
<comment type="catalytic activity">
    <reaction evidence="9">
        <text>a 1-acyl-sn-glycero-3-phosphocholine + H2O = sn-glycerol 3-phosphocholine + a fatty acid + H(+)</text>
        <dbReference type="Rhea" id="RHEA:15177"/>
        <dbReference type="ChEBI" id="CHEBI:15377"/>
        <dbReference type="ChEBI" id="CHEBI:15378"/>
        <dbReference type="ChEBI" id="CHEBI:16870"/>
        <dbReference type="ChEBI" id="CHEBI:28868"/>
        <dbReference type="ChEBI" id="CHEBI:58168"/>
        <dbReference type="EC" id="3.1.1.5"/>
    </reaction>
</comment>
<proteinExistence type="inferred from homology"/>
<dbReference type="PROSITE" id="PS51210">
    <property type="entry name" value="PLA2C"/>
    <property type="match status" value="1"/>
</dbReference>
<keyword evidence="5 8" id="KW-0442">Lipid degradation</keyword>
<evidence type="ECO:0000256" key="4">
    <source>
        <dbReference type="ARBA" id="ARBA00022801"/>
    </source>
</evidence>
<dbReference type="SMART" id="SM00022">
    <property type="entry name" value="PLAc"/>
    <property type="match status" value="1"/>
</dbReference>
<evidence type="ECO:0000256" key="8">
    <source>
        <dbReference type="PROSITE-ProRule" id="PRU00555"/>
    </source>
</evidence>
<dbReference type="GO" id="GO:0005829">
    <property type="term" value="C:cytosol"/>
    <property type="evidence" value="ECO:0007669"/>
    <property type="project" value="TreeGrafter"/>
</dbReference>
<evidence type="ECO:0000256" key="2">
    <source>
        <dbReference type="ARBA" id="ARBA00013274"/>
    </source>
</evidence>
<name>A0AAD7G2H4_MYCRO</name>
<evidence type="ECO:0000256" key="7">
    <source>
        <dbReference type="ARBA" id="ARBA00023180"/>
    </source>
</evidence>
<dbReference type="InterPro" id="IPR002642">
    <property type="entry name" value="LysoPLipase_cat_dom"/>
</dbReference>
<dbReference type="GO" id="GO:0016740">
    <property type="term" value="F:transferase activity"/>
    <property type="evidence" value="ECO:0007669"/>
    <property type="project" value="UniProtKB-KW"/>
</dbReference>
<evidence type="ECO:0000256" key="9">
    <source>
        <dbReference type="RuleBase" id="RU362103"/>
    </source>
</evidence>
<feature type="domain" description="PLA2c" evidence="10">
    <location>
        <begin position="26"/>
        <end position="643"/>
    </location>
</feature>
<evidence type="ECO:0000313" key="11">
    <source>
        <dbReference type="EMBL" id="KAJ7661032.1"/>
    </source>
</evidence>
<keyword evidence="6 8" id="KW-0443">Lipid metabolism</keyword>
<evidence type="ECO:0000256" key="3">
    <source>
        <dbReference type="ARBA" id="ARBA00022729"/>
    </source>
</evidence>
<keyword evidence="11" id="KW-0808">Transferase</keyword>
<dbReference type="Pfam" id="PF01735">
    <property type="entry name" value="PLA2_B"/>
    <property type="match status" value="3"/>
</dbReference>
<dbReference type="GO" id="GO:0004623">
    <property type="term" value="F:phospholipase A2 activity"/>
    <property type="evidence" value="ECO:0007669"/>
    <property type="project" value="TreeGrafter"/>
</dbReference>
<dbReference type="GO" id="GO:0004622">
    <property type="term" value="F:phosphatidylcholine lysophospholipase activity"/>
    <property type="evidence" value="ECO:0007669"/>
    <property type="project" value="UniProtKB-EC"/>
</dbReference>
<evidence type="ECO:0000256" key="1">
    <source>
        <dbReference type="ARBA" id="ARBA00008780"/>
    </source>
</evidence>
<keyword evidence="7" id="KW-0325">Glycoprotein</keyword>
<dbReference type="SUPFAM" id="SSF52151">
    <property type="entry name" value="FabD/lysophospholipase-like"/>
    <property type="match status" value="1"/>
</dbReference>
<dbReference type="PANTHER" id="PTHR10728:SF33">
    <property type="entry name" value="LYSOPHOSPHOLIPASE 1-RELATED"/>
    <property type="match status" value="1"/>
</dbReference>
<keyword evidence="4 8" id="KW-0378">Hydrolase</keyword>
<dbReference type="InterPro" id="IPR016035">
    <property type="entry name" value="Acyl_Trfase/lysoPLipase"/>
</dbReference>
<dbReference type="Gene3D" id="3.40.1090.10">
    <property type="entry name" value="Cytosolic phospholipase A2 catalytic domain"/>
    <property type="match status" value="1"/>
</dbReference>
<gene>
    <name evidence="11" type="ORF">B0H17DRAFT_1144815</name>
</gene>
<evidence type="ECO:0000256" key="6">
    <source>
        <dbReference type="ARBA" id="ARBA00023098"/>
    </source>
</evidence>
<evidence type="ECO:0000256" key="5">
    <source>
        <dbReference type="ARBA" id="ARBA00022963"/>
    </source>
</evidence>
<dbReference type="EMBL" id="JARKIE010000254">
    <property type="protein sequence ID" value="KAJ7661032.1"/>
    <property type="molecule type" value="Genomic_DNA"/>
</dbReference>
<accession>A0AAD7G2H4</accession>
<reference evidence="11" key="1">
    <citation type="submission" date="2023-03" db="EMBL/GenBank/DDBJ databases">
        <title>Massive genome expansion in bonnet fungi (Mycena s.s.) driven by repeated elements and novel gene families across ecological guilds.</title>
        <authorList>
            <consortium name="Lawrence Berkeley National Laboratory"/>
            <person name="Harder C.B."/>
            <person name="Miyauchi S."/>
            <person name="Viragh M."/>
            <person name="Kuo A."/>
            <person name="Thoen E."/>
            <person name="Andreopoulos B."/>
            <person name="Lu D."/>
            <person name="Skrede I."/>
            <person name="Drula E."/>
            <person name="Henrissat B."/>
            <person name="Morin E."/>
            <person name="Kohler A."/>
            <person name="Barry K."/>
            <person name="LaButti K."/>
            <person name="Morin E."/>
            <person name="Salamov A."/>
            <person name="Lipzen A."/>
            <person name="Mereny Z."/>
            <person name="Hegedus B."/>
            <person name="Baldrian P."/>
            <person name="Stursova M."/>
            <person name="Weitz H."/>
            <person name="Taylor A."/>
            <person name="Grigoriev I.V."/>
            <person name="Nagy L.G."/>
            <person name="Martin F."/>
            <person name="Kauserud H."/>
        </authorList>
    </citation>
    <scope>NUCLEOTIDE SEQUENCE</scope>
    <source>
        <strain evidence="11">CBHHK067</strain>
    </source>
</reference>
<protein>
    <recommendedName>
        <fullName evidence="2 9">Lysophospholipase</fullName>
        <ecNumber evidence="2 9">3.1.1.5</ecNumber>
    </recommendedName>
</protein>
<dbReference type="PANTHER" id="PTHR10728">
    <property type="entry name" value="CYTOSOLIC PHOSPHOLIPASE A2"/>
    <property type="match status" value="1"/>
</dbReference>
<evidence type="ECO:0000259" key="10">
    <source>
        <dbReference type="PROSITE" id="PS51210"/>
    </source>
</evidence>